<dbReference type="Proteomes" id="UP001596310">
    <property type="component" value="Unassembled WGS sequence"/>
</dbReference>
<dbReference type="Pfam" id="PF13413">
    <property type="entry name" value="HTH_25"/>
    <property type="match status" value="1"/>
</dbReference>
<keyword evidence="2" id="KW-1133">Transmembrane helix</keyword>
<name>A0ABW1URA4_9LACO</name>
<evidence type="ECO:0000259" key="3">
    <source>
        <dbReference type="Pfam" id="PF13464"/>
    </source>
</evidence>
<dbReference type="EMBL" id="JBHSSM010000020">
    <property type="protein sequence ID" value="MFC6315741.1"/>
    <property type="molecule type" value="Genomic_DNA"/>
</dbReference>
<proteinExistence type="predicted"/>
<evidence type="ECO:0000313" key="4">
    <source>
        <dbReference type="EMBL" id="MFC6315741.1"/>
    </source>
</evidence>
<dbReference type="InterPro" id="IPR025194">
    <property type="entry name" value="RodZ-like_C"/>
</dbReference>
<evidence type="ECO:0000256" key="2">
    <source>
        <dbReference type="SAM" id="Phobius"/>
    </source>
</evidence>
<feature type="domain" description="Cytoskeleton protein RodZ-like C-terminal" evidence="3">
    <location>
        <begin position="221"/>
        <end position="289"/>
    </location>
</feature>
<protein>
    <submittedName>
        <fullName evidence="4">Helix-turn-helix domain-containing protein</fullName>
    </submittedName>
</protein>
<feature type="compositionally biased region" description="Low complexity" evidence="1">
    <location>
        <begin position="145"/>
        <end position="171"/>
    </location>
</feature>
<comment type="caution">
    <text evidence="4">The sequence shown here is derived from an EMBL/GenBank/DDBJ whole genome shotgun (WGS) entry which is preliminary data.</text>
</comment>
<dbReference type="SUPFAM" id="SSF47413">
    <property type="entry name" value="lambda repressor-like DNA-binding domains"/>
    <property type="match status" value="1"/>
</dbReference>
<dbReference type="Gene3D" id="1.10.260.40">
    <property type="entry name" value="lambda repressor-like DNA-binding domains"/>
    <property type="match status" value="1"/>
</dbReference>
<dbReference type="Pfam" id="PF13464">
    <property type="entry name" value="RodZ_C"/>
    <property type="match status" value="1"/>
</dbReference>
<feature type="transmembrane region" description="Helical" evidence="2">
    <location>
        <begin position="111"/>
        <end position="131"/>
    </location>
</feature>
<gene>
    <name evidence="4" type="ORF">ACFQHW_09220</name>
</gene>
<keyword evidence="2" id="KW-0812">Transmembrane</keyword>
<sequence length="306" mass="33221">MDEVGKKLKSARIEKGYTLDDLQQITKIQKRYLIAIEDGNFDQLPGDFYVRAFIKQYAETVGLDSHELLDEFSDTIPETQPQDYVENSIENKKRTLHDETNSFGYWLRNNLGKIIIGVVIVIVVASLYFFAVRAANQRKTQIPDESSALTSSTKSKQSSKKASSESAAKSSSKAKESSRSSESSAKKDELKVTENGTNAFTVTGLETTADNKLTLGASGSSAWVQVTFPSDTSSNWQSVLTDGGTHELTIPAGTTTFTLQSGNTPSTTLKINDTTVSLPTGTSVVQTFTFTVQATSDDSSSSSVTE</sequence>
<dbReference type="InterPro" id="IPR010982">
    <property type="entry name" value="Lambda_DNA-bd_dom_sf"/>
</dbReference>
<keyword evidence="2" id="KW-0472">Membrane</keyword>
<organism evidence="4 5">
    <name type="scientific">Lapidilactobacillus achengensis</name>
    <dbReference type="NCBI Taxonomy" id="2486000"/>
    <lineage>
        <taxon>Bacteria</taxon>
        <taxon>Bacillati</taxon>
        <taxon>Bacillota</taxon>
        <taxon>Bacilli</taxon>
        <taxon>Lactobacillales</taxon>
        <taxon>Lactobacillaceae</taxon>
        <taxon>Lapidilactobacillus</taxon>
    </lineage>
</organism>
<feature type="compositionally biased region" description="Basic and acidic residues" evidence="1">
    <location>
        <begin position="173"/>
        <end position="191"/>
    </location>
</feature>
<evidence type="ECO:0000256" key="1">
    <source>
        <dbReference type="SAM" id="MobiDB-lite"/>
    </source>
</evidence>
<dbReference type="PANTHER" id="PTHR34475:SF1">
    <property type="entry name" value="CYTOSKELETON PROTEIN RODZ"/>
    <property type="match status" value="1"/>
</dbReference>
<reference evidence="5" key="1">
    <citation type="journal article" date="2019" name="Int. J. Syst. Evol. Microbiol.">
        <title>The Global Catalogue of Microorganisms (GCM) 10K type strain sequencing project: providing services to taxonomists for standard genome sequencing and annotation.</title>
        <authorList>
            <consortium name="The Broad Institute Genomics Platform"/>
            <consortium name="The Broad Institute Genome Sequencing Center for Infectious Disease"/>
            <person name="Wu L."/>
            <person name="Ma J."/>
        </authorList>
    </citation>
    <scope>NUCLEOTIDE SEQUENCE [LARGE SCALE GENOMIC DNA]</scope>
    <source>
        <strain evidence="5">CCM 8897</strain>
    </source>
</reference>
<accession>A0ABW1URA4</accession>
<dbReference type="PANTHER" id="PTHR34475">
    <property type="match status" value="1"/>
</dbReference>
<evidence type="ECO:0000313" key="5">
    <source>
        <dbReference type="Proteomes" id="UP001596310"/>
    </source>
</evidence>
<dbReference type="InterPro" id="IPR050400">
    <property type="entry name" value="Bact_Cytoskel_RodZ"/>
</dbReference>
<keyword evidence="5" id="KW-1185">Reference proteome</keyword>
<feature type="region of interest" description="Disordered" evidence="1">
    <location>
        <begin position="141"/>
        <end position="191"/>
    </location>
</feature>
<dbReference type="RefSeq" id="WP_125600784.1">
    <property type="nucleotide sequence ID" value="NZ_JBHSSM010000020.1"/>
</dbReference>